<reference evidence="1" key="1">
    <citation type="submission" date="2021-01" db="EMBL/GenBank/DDBJ databases">
        <title>Adiantum capillus-veneris genome.</title>
        <authorList>
            <person name="Fang Y."/>
            <person name="Liao Q."/>
        </authorList>
    </citation>
    <scope>NUCLEOTIDE SEQUENCE</scope>
    <source>
        <strain evidence="1">H3</strain>
        <tissue evidence="1">Leaf</tissue>
    </source>
</reference>
<proteinExistence type="predicted"/>
<protein>
    <submittedName>
        <fullName evidence="1">Uncharacterized protein</fullName>
    </submittedName>
</protein>
<keyword evidence="2" id="KW-1185">Reference proteome</keyword>
<organism evidence="1 2">
    <name type="scientific">Adiantum capillus-veneris</name>
    <name type="common">Maidenhair fern</name>
    <dbReference type="NCBI Taxonomy" id="13818"/>
    <lineage>
        <taxon>Eukaryota</taxon>
        <taxon>Viridiplantae</taxon>
        <taxon>Streptophyta</taxon>
        <taxon>Embryophyta</taxon>
        <taxon>Tracheophyta</taxon>
        <taxon>Polypodiopsida</taxon>
        <taxon>Polypodiidae</taxon>
        <taxon>Polypodiales</taxon>
        <taxon>Pteridineae</taxon>
        <taxon>Pteridaceae</taxon>
        <taxon>Vittarioideae</taxon>
        <taxon>Adiantum</taxon>
    </lineage>
</organism>
<dbReference type="AlphaFoldDB" id="A0A9D4UXR9"/>
<gene>
    <name evidence="1" type="ORF">GOP47_0010034</name>
</gene>
<sequence>MQPRNCCRAPFLPRAQNRTLALCSQETVVGRPYHPVHNGQLSGILSSLQMALLAAFLCVPLQSSGIPSFQASALGPHCITLQPFNLPCLKPPPPTHGHQLFLELTPFDLVQILCSSLSNHHAFLLSTLSLNAAAPKSAGFRPRASTR</sequence>
<evidence type="ECO:0000313" key="1">
    <source>
        <dbReference type="EMBL" id="KAI5075958.1"/>
    </source>
</evidence>
<dbReference type="Proteomes" id="UP000886520">
    <property type="component" value="Chromosome 9"/>
</dbReference>
<name>A0A9D4UXR9_ADICA</name>
<accession>A0A9D4UXR9</accession>
<dbReference type="EMBL" id="JABFUD020000009">
    <property type="protein sequence ID" value="KAI5075958.1"/>
    <property type="molecule type" value="Genomic_DNA"/>
</dbReference>
<evidence type="ECO:0000313" key="2">
    <source>
        <dbReference type="Proteomes" id="UP000886520"/>
    </source>
</evidence>
<comment type="caution">
    <text evidence="1">The sequence shown here is derived from an EMBL/GenBank/DDBJ whole genome shotgun (WGS) entry which is preliminary data.</text>
</comment>